<dbReference type="PANTHER" id="PTHR45528:SF1">
    <property type="entry name" value="SENSOR HISTIDINE KINASE CPXA"/>
    <property type="match status" value="1"/>
</dbReference>
<evidence type="ECO:0000256" key="7">
    <source>
        <dbReference type="ARBA" id="ARBA00022692"/>
    </source>
</evidence>
<evidence type="ECO:0000256" key="1">
    <source>
        <dbReference type="ARBA" id="ARBA00000085"/>
    </source>
</evidence>
<keyword evidence="7 15" id="KW-0812">Transmembrane</keyword>
<comment type="catalytic activity">
    <reaction evidence="1">
        <text>ATP + protein L-histidine = ADP + protein N-phospho-L-histidine.</text>
        <dbReference type="EC" id="2.7.13.3"/>
    </reaction>
</comment>
<dbReference type="Gene3D" id="1.10.287.130">
    <property type="match status" value="1"/>
</dbReference>
<feature type="domain" description="Histidine kinase" evidence="16">
    <location>
        <begin position="240"/>
        <end position="453"/>
    </location>
</feature>
<dbReference type="SUPFAM" id="SSF47384">
    <property type="entry name" value="Homodimeric domain of signal transducing histidine kinase"/>
    <property type="match status" value="1"/>
</dbReference>
<evidence type="ECO:0000256" key="11">
    <source>
        <dbReference type="ARBA" id="ARBA00022989"/>
    </source>
</evidence>
<reference evidence="18 19" key="1">
    <citation type="submission" date="2021-03" db="EMBL/GenBank/DDBJ databases">
        <title>Genomic Encyclopedia of Type Strains, Phase IV (KMG-IV): sequencing the most valuable type-strain genomes for metagenomic binning, comparative biology and taxonomic classification.</title>
        <authorList>
            <person name="Goeker M."/>
        </authorList>
    </citation>
    <scope>NUCLEOTIDE SEQUENCE [LARGE SCALE GENOMIC DNA]</scope>
    <source>
        <strain evidence="18 19">DSM 26048</strain>
    </source>
</reference>
<evidence type="ECO:0000256" key="15">
    <source>
        <dbReference type="SAM" id="Phobius"/>
    </source>
</evidence>
<comment type="subcellular location">
    <subcellularLocation>
        <location evidence="2">Cell membrane</location>
        <topology evidence="2">Multi-pass membrane protein</topology>
    </subcellularLocation>
</comment>
<dbReference type="PANTHER" id="PTHR45528">
    <property type="entry name" value="SENSOR HISTIDINE KINASE CPXA"/>
    <property type="match status" value="1"/>
</dbReference>
<dbReference type="InterPro" id="IPR050398">
    <property type="entry name" value="HssS/ArlS-like"/>
</dbReference>
<dbReference type="RefSeq" id="WP_209973344.1">
    <property type="nucleotide sequence ID" value="NZ_JAGGLB010000013.1"/>
</dbReference>
<dbReference type="GO" id="GO:0016301">
    <property type="term" value="F:kinase activity"/>
    <property type="evidence" value="ECO:0007669"/>
    <property type="project" value="UniProtKB-KW"/>
</dbReference>
<dbReference type="Pfam" id="PF00512">
    <property type="entry name" value="HisKA"/>
    <property type="match status" value="1"/>
</dbReference>
<dbReference type="InterPro" id="IPR003660">
    <property type="entry name" value="HAMP_dom"/>
</dbReference>
<feature type="coiled-coil region" evidence="14">
    <location>
        <begin position="270"/>
        <end position="304"/>
    </location>
</feature>
<keyword evidence="10" id="KW-0067">ATP-binding</keyword>
<dbReference type="Pfam" id="PF00672">
    <property type="entry name" value="HAMP"/>
    <property type="match status" value="1"/>
</dbReference>
<keyword evidence="11 15" id="KW-1133">Transmembrane helix</keyword>
<keyword evidence="4" id="KW-1003">Cell membrane</keyword>
<keyword evidence="13 15" id="KW-0472">Membrane</keyword>
<keyword evidence="8" id="KW-0547">Nucleotide-binding</keyword>
<dbReference type="Proteomes" id="UP001519287">
    <property type="component" value="Unassembled WGS sequence"/>
</dbReference>
<dbReference type="PROSITE" id="PS50885">
    <property type="entry name" value="HAMP"/>
    <property type="match status" value="1"/>
</dbReference>
<evidence type="ECO:0000313" key="18">
    <source>
        <dbReference type="EMBL" id="MBP1992382.1"/>
    </source>
</evidence>
<keyword evidence="12" id="KW-0902">Two-component regulatory system</keyword>
<gene>
    <name evidence="18" type="ORF">J2Z66_003990</name>
</gene>
<keyword evidence="6" id="KW-0808">Transferase</keyword>
<evidence type="ECO:0000256" key="2">
    <source>
        <dbReference type="ARBA" id="ARBA00004651"/>
    </source>
</evidence>
<dbReference type="SMART" id="SM00304">
    <property type="entry name" value="HAMP"/>
    <property type="match status" value="1"/>
</dbReference>
<dbReference type="Pfam" id="PF02518">
    <property type="entry name" value="HATPase_c"/>
    <property type="match status" value="1"/>
</dbReference>
<evidence type="ECO:0000256" key="5">
    <source>
        <dbReference type="ARBA" id="ARBA00022553"/>
    </source>
</evidence>
<dbReference type="SMART" id="SM00388">
    <property type="entry name" value="HisKA"/>
    <property type="match status" value="1"/>
</dbReference>
<dbReference type="InterPro" id="IPR003661">
    <property type="entry name" value="HisK_dim/P_dom"/>
</dbReference>
<dbReference type="CDD" id="cd06225">
    <property type="entry name" value="HAMP"/>
    <property type="match status" value="1"/>
</dbReference>
<protein>
    <recommendedName>
        <fullName evidence="3">histidine kinase</fullName>
        <ecNumber evidence="3">2.7.13.3</ecNumber>
    </recommendedName>
</protein>
<feature type="domain" description="HAMP" evidence="17">
    <location>
        <begin position="177"/>
        <end position="232"/>
    </location>
</feature>
<keyword evidence="14" id="KW-0175">Coiled coil</keyword>
<keyword evidence="5" id="KW-0597">Phosphoprotein</keyword>
<organism evidence="18 19">
    <name type="scientific">Paenibacillus eucommiae</name>
    <dbReference type="NCBI Taxonomy" id="1355755"/>
    <lineage>
        <taxon>Bacteria</taxon>
        <taxon>Bacillati</taxon>
        <taxon>Bacillota</taxon>
        <taxon>Bacilli</taxon>
        <taxon>Bacillales</taxon>
        <taxon>Paenibacillaceae</taxon>
        <taxon>Paenibacillus</taxon>
    </lineage>
</organism>
<evidence type="ECO:0000256" key="8">
    <source>
        <dbReference type="ARBA" id="ARBA00022741"/>
    </source>
</evidence>
<feature type="transmembrane region" description="Helical" evidence="15">
    <location>
        <begin position="7"/>
        <end position="30"/>
    </location>
</feature>
<evidence type="ECO:0000256" key="6">
    <source>
        <dbReference type="ARBA" id="ARBA00022679"/>
    </source>
</evidence>
<evidence type="ECO:0000256" key="14">
    <source>
        <dbReference type="SAM" id="Coils"/>
    </source>
</evidence>
<evidence type="ECO:0000256" key="10">
    <source>
        <dbReference type="ARBA" id="ARBA00022840"/>
    </source>
</evidence>
<dbReference type="Gene3D" id="3.30.565.10">
    <property type="entry name" value="Histidine kinase-like ATPase, C-terminal domain"/>
    <property type="match status" value="1"/>
</dbReference>
<sequence>MSIKLKITLLLSAWLLIILLLGNSVIYFLFIRITTNSEAGLLREKANTLIAKDLYNHPEYWQKPGPLDEFLIPQEMIRLVTPDLKVLHEVYTDEELLKQRPHYTNKETTKIVHVKGGYYIYVMMPVYNDRLQQLATLEIGQSLGALSGYLETLVSVLLFTSIGTVMLSYAGLHFYIKVILKPLDQLIATMQTIEENGVFKRIHLPDDPKQDELTLLGATFNRMIDRLEDTFLKHRQFLADASHELRTPITVIDSYASLLRRWASSDPALREEALDAIQTESAQLKKLTENLLSLMEEEHRMKRVDFDLTPLIVSTAASLKLTFNRNIETRLPEGDDNCLTMQGDPEKIKQLLIILIDNAVKYSKQTIIVSAEKNAHYIKLQVEDRGIGISKEDLPRLFDRFYRTDKARNRKQGGAGLGLAIADNIVRLHQGTITISSQLGKGTLLTVKLPTTCQ</sequence>
<dbReference type="InterPro" id="IPR036097">
    <property type="entry name" value="HisK_dim/P_sf"/>
</dbReference>
<dbReference type="EC" id="2.7.13.3" evidence="3"/>
<dbReference type="InterPro" id="IPR036890">
    <property type="entry name" value="HATPase_C_sf"/>
</dbReference>
<evidence type="ECO:0000259" key="16">
    <source>
        <dbReference type="PROSITE" id="PS50109"/>
    </source>
</evidence>
<evidence type="ECO:0000256" key="12">
    <source>
        <dbReference type="ARBA" id="ARBA00023012"/>
    </source>
</evidence>
<evidence type="ECO:0000256" key="9">
    <source>
        <dbReference type="ARBA" id="ARBA00022777"/>
    </source>
</evidence>
<dbReference type="PROSITE" id="PS50109">
    <property type="entry name" value="HIS_KIN"/>
    <property type="match status" value="1"/>
</dbReference>
<evidence type="ECO:0000256" key="13">
    <source>
        <dbReference type="ARBA" id="ARBA00023136"/>
    </source>
</evidence>
<dbReference type="PRINTS" id="PR00344">
    <property type="entry name" value="BCTRLSENSOR"/>
</dbReference>
<evidence type="ECO:0000256" key="3">
    <source>
        <dbReference type="ARBA" id="ARBA00012438"/>
    </source>
</evidence>
<dbReference type="Gene3D" id="6.10.340.10">
    <property type="match status" value="1"/>
</dbReference>
<keyword evidence="19" id="KW-1185">Reference proteome</keyword>
<evidence type="ECO:0000259" key="17">
    <source>
        <dbReference type="PROSITE" id="PS50885"/>
    </source>
</evidence>
<keyword evidence="9 18" id="KW-0418">Kinase</keyword>
<proteinExistence type="predicted"/>
<name>A0ABS4IXS2_9BACL</name>
<evidence type="ECO:0000256" key="4">
    <source>
        <dbReference type="ARBA" id="ARBA00022475"/>
    </source>
</evidence>
<dbReference type="SUPFAM" id="SSF55874">
    <property type="entry name" value="ATPase domain of HSP90 chaperone/DNA topoisomerase II/histidine kinase"/>
    <property type="match status" value="1"/>
</dbReference>
<dbReference type="InterPro" id="IPR005467">
    <property type="entry name" value="His_kinase_dom"/>
</dbReference>
<dbReference type="SMART" id="SM00387">
    <property type="entry name" value="HATPase_c"/>
    <property type="match status" value="1"/>
</dbReference>
<dbReference type="InterPro" id="IPR004358">
    <property type="entry name" value="Sig_transdc_His_kin-like_C"/>
</dbReference>
<feature type="transmembrane region" description="Helical" evidence="15">
    <location>
        <begin position="153"/>
        <end position="176"/>
    </location>
</feature>
<accession>A0ABS4IXS2</accession>
<comment type="caution">
    <text evidence="18">The sequence shown here is derived from an EMBL/GenBank/DDBJ whole genome shotgun (WGS) entry which is preliminary data.</text>
</comment>
<dbReference type="CDD" id="cd00082">
    <property type="entry name" value="HisKA"/>
    <property type="match status" value="1"/>
</dbReference>
<dbReference type="InterPro" id="IPR003594">
    <property type="entry name" value="HATPase_dom"/>
</dbReference>
<evidence type="ECO:0000313" key="19">
    <source>
        <dbReference type="Proteomes" id="UP001519287"/>
    </source>
</evidence>
<dbReference type="SUPFAM" id="SSF158472">
    <property type="entry name" value="HAMP domain-like"/>
    <property type="match status" value="1"/>
</dbReference>
<dbReference type="EMBL" id="JAGGLB010000013">
    <property type="protein sequence ID" value="MBP1992382.1"/>
    <property type="molecule type" value="Genomic_DNA"/>
</dbReference>